<feature type="compositionally biased region" description="Polar residues" evidence="2">
    <location>
        <begin position="11"/>
        <end position="23"/>
    </location>
</feature>
<dbReference type="InterPro" id="IPR046704">
    <property type="entry name" value="DUF6777"/>
</dbReference>
<dbReference type="Pfam" id="PF20568">
    <property type="entry name" value="DUF6777"/>
    <property type="match status" value="1"/>
</dbReference>
<feature type="domain" description="DUF6777" evidence="4">
    <location>
        <begin position="103"/>
        <end position="256"/>
    </location>
</feature>
<feature type="compositionally biased region" description="Basic and acidic residues" evidence="2">
    <location>
        <begin position="444"/>
        <end position="454"/>
    </location>
</feature>
<dbReference type="AlphaFoldDB" id="A0A543DWZ9"/>
<feature type="compositionally biased region" description="Low complexity" evidence="2">
    <location>
        <begin position="431"/>
        <end position="443"/>
    </location>
</feature>
<gene>
    <name evidence="5" type="ORF">FB558_0608</name>
</gene>
<evidence type="ECO:0000256" key="3">
    <source>
        <dbReference type="SAM" id="Phobius"/>
    </source>
</evidence>
<evidence type="ECO:0000256" key="2">
    <source>
        <dbReference type="SAM" id="MobiDB-lite"/>
    </source>
</evidence>
<accession>A0A543DWZ9</accession>
<dbReference type="EMBL" id="VFPA01000001">
    <property type="protein sequence ID" value="TQM13854.1"/>
    <property type="molecule type" value="Genomic_DNA"/>
</dbReference>
<comment type="caution">
    <text evidence="5">The sequence shown here is derived from an EMBL/GenBank/DDBJ whole genome shotgun (WGS) entry which is preliminary data.</text>
</comment>
<feature type="coiled-coil region" evidence="1">
    <location>
        <begin position="311"/>
        <end position="345"/>
    </location>
</feature>
<name>A0A543DWZ9_9PSEU</name>
<keyword evidence="6" id="KW-1185">Reference proteome</keyword>
<feature type="transmembrane region" description="Helical" evidence="3">
    <location>
        <begin position="34"/>
        <end position="54"/>
    </location>
</feature>
<dbReference type="RefSeq" id="WP_142047869.1">
    <property type="nucleotide sequence ID" value="NZ_VFPA01000001.1"/>
</dbReference>
<keyword evidence="3" id="KW-0472">Membrane</keyword>
<evidence type="ECO:0000259" key="4">
    <source>
        <dbReference type="Pfam" id="PF20568"/>
    </source>
</evidence>
<feature type="compositionally biased region" description="Polar residues" evidence="2">
    <location>
        <begin position="581"/>
        <end position="592"/>
    </location>
</feature>
<feature type="compositionally biased region" description="Basic and acidic residues" evidence="2">
    <location>
        <begin position="417"/>
        <end position="427"/>
    </location>
</feature>
<evidence type="ECO:0000313" key="6">
    <source>
        <dbReference type="Proteomes" id="UP000315677"/>
    </source>
</evidence>
<dbReference type="OrthoDB" id="4655582at2"/>
<feature type="region of interest" description="Disordered" evidence="2">
    <location>
        <begin position="417"/>
        <end position="617"/>
    </location>
</feature>
<keyword evidence="1" id="KW-0175">Coiled coil</keyword>
<keyword evidence="3" id="KW-1133">Transmembrane helix</keyword>
<reference evidence="5 6" key="1">
    <citation type="submission" date="2019-06" db="EMBL/GenBank/DDBJ databases">
        <title>Sequencing the genomes of 1000 actinobacteria strains.</title>
        <authorList>
            <person name="Klenk H.-P."/>
        </authorList>
    </citation>
    <scope>NUCLEOTIDE SEQUENCE [LARGE SCALE GENOMIC DNA]</scope>
    <source>
        <strain evidence="5 6">DSM 45301</strain>
    </source>
</reference>
<organism evidence="5 6">
    <name type="scientific">Pseudonocardia kunmingensis</name>
    <dbReference type="NCBI Taxonomy" id="630975"/>
    <lineage>
        <taxon>Bacteria</taxon>
        <taxon>Bacillati</taxon>
        <taxon>Actinomycetota</taxon>
        <taxon>Actinomycetes</taxon>
        <taxon>Pseudonocardiales</taxon>
        <taxon>Pseudonocardiaceae</taxon>
        <taxon>Pseudonocardia</taxon>
    </lineage>
</organism>
<dbReference type="Proteomes" id="UP000315677">
    <property type="component" value="Unassembled WGS sequence"/>
</dbReference>
<feature type="region of interest" description="Disordered" evidence="2">
    <location>
        <begin position="1"/>
        <end position="29"/>
    </location>
</feature>
<keyword evidence="3" id="KW-0812">Transmembrane</keyword>
<evidence type="ECO:0000256" key="1">
    <source>
        <dbReference type="SAM" id="Coils"/>
    </source>
</evidence>
<evidence type="ECO:0000313" key="5">
    <source>
        <dbReference type="EMBL" id="TQM13854.1"/>
    </source>
</evidence>
<protein>
    <recommendedName>
        <fullName evidence="4">DUF6777 domain-containing protein</fullName>
    </recommendedName>
</protein>
<proteinExistence type="predicted"/>
<sequence>MNHVRGPDRNQGANPPSRPGSSTSEHRRPGYPKIALAAAGAIALALAGGVYWAVQAPGTGQVRPVAAQVQLEPVSTAGTSPFMTPVGADQAGITPPAGTGGEFTGDTQGLYGETGDEPSCDSPSLLANLQTDPTKAAAWAEAVGIATADIPGYVHSLNPVVLRSDTAVTSYGYEDGTFFAYPAVLQAGTSVFVNGYGEPRVKCFSGNPLSEAQSYPQAGHAGPAWGHFQPATVTYVRPASTVVQNYTVVNVKNGGSGHRPGKHWPGEEGGYCTRHPDSDKCNGGKPTGPTPAEIKEQEKLDKAAADARQLAEQARKGATEARAKADRLNQEAGQAQLEMEKAKGAFDAKEKMHEALANALLPAELAVYEAIKAYEKYPTPENLTAREQAKRTYNQLTDAYSKVAAETAQAKKDFEAAEATAREKADQAKYAGSAATSAEGGAAHAEEVAKKSEEAAEQGPVKKPKPRDGNEVGNGDKAGEVGANPQGETPQDGDKPVDPPMPPAEAEPGGGARPGEPEQQLGPDNGVPLEQPSACPDAARPEQPGCENPPEPATEAEPEEPAPDNGAIEAEPEQPAPGAGQSPQGADGSDQQPPEGPSPQDENTEQPDTDGQPGEGG</sequence>